<keyword evidence="1" id="KW-1133">Transmembrane helix</keyword>
<keyword evidence="1" id="KW-0812">Transmembrane</keyword>
<feature type="transmembrane region" description="Helical" evidence="1">
    <location>
        <begin position="452"/>
        <end position="472"/>
    </location>
</feature>
<dbReference type="EMBL" id="NNAY01001849">
    <property type="protein sequence ID" value="OXU22733.1"/>
    <property type="molecule type" value="Genomic_DNA"/>
</dbReference>
<dbReference type="Proteomes" id="UP000215335">
    <property type="component" value="Unassembled WGS sequence"/>
</dbReference>
<evidence type="ECO:0000313" key="3">
    <source>
        <dbReference type="Proteomes" id="UP000215335"/>
    </source>
</evidence>
<organism evidence="2 3">
    <name type="scientific">Trichomalopsis sarcophagae</name>
    <dbReference type="NCBI Taxonomy" id="543379"/>
    <lineage>
        <taxon>Eukaryota</taxon>
        <taxon>Metazoa</taxon>
        <taxon>Ecdysozoa</taxon>
        <taxon>Arthropoda</taxon>
        <taxon>Hexapoda</taxon>
        <taxon>Insecta</taxon>
        <taxon>Pterygota</taxon>
        <taxon>Neoptera</taxon>
        <taxon>Endopterygota</taxon>
        <taxon>Hymenoptera</taxon>
        <taxon>Apocrita</taxon>
        <taxon>Proctotrupomorpha</taxon>
        <taxon>Chalcidoidea</taxon>
        <taxon>Pteromalidae</taxon>
        <taxon>Pteromalinae</taxon>
        <taxon>Trichomalopsis</taxon>
    </lineage>
</organism>
<dbReference type="OrthoDB" id="7311776at2759"/>
<evidence type="ECO:0000256" key="1">
    <source>
        <dbReference type="SAM" id="Phobius"/>
    </source>
</evidence>
<sequence length="508" mass="57432">MHSHASEVLDGEISYYQEISRDECMRMFDGRYINIAGTAINNLPKNSTFSTPVTFAGTVNTGADCTGTAYSDPYGHWNNVLVQGFVEISLVDYYATVNLNSNRIQLRSGTNCQLTNVQCRDMLEGYAFWEPLPEDNCGSKKYTILYEGYANKTKESKSDRVTYMLETQDITFALSSIGEIKICGHNLIRTEHPKLFVLEDFQEKTFLSKANSPVENLDIFMYVNSKFVYVERHFKSQINQMYYDLLKHKCELERQILTNALSIAVQSPDEFAFRLMKEPGHMAVVAGEVIHLVKCLQVEVKRHDTKECYNQLPVTRREENFFLSPRTRILTRAGTQISCSGAMPPMFNIGTHWLQFLPAPSSVVSPETLRPQTKSTWEYATPRAIAVSGIYTESDLNSLRDHIMFPLEKSSVLNNVAMGMSGKSITGKGISINQFLDPEVLESLANNTWDHLWGRFLTFGTASAGILGIILITRLIKMLIDTILHGYAIYSVYGWSIHLLGTIWNSVT</sequence>
<keyword evidence="1" id="KW-0472">Membrane</keyword>
<accession>A0A232EWL2</accession>
<evidence type="ECO:0000313" key="2">
    <source>
        <dbReference type="EMBL" id="OXU22733.1"/>
    </source>
</evidence>
<proteinExistence type="predicted"/>
<dbReference type="STRING" id="543379.A0A232EWL2"/>
<reference evidence="2 3" key="1">
    <citation type="journal article" date="2017" name="Curr. Biol.">
        <title>The Evolution of Venom by Co-option of Single-Copy Genes.</title>
        <authorList>
            <person name="Martinson E.O."/>
            <person name="Mrinalini"/>
            <person name="Kelkar Y.D."/>
            <person name="Chang C.H."/>
            <person name="Werren J.H."/>
        </authorList>
    </citation>
    <scope>NUCLEOTIDE SEQUENCE [LARGE SCALE GENOMIC DNA]</scope>
    <source>
        <strain evidence="2 3">Alberta</strain>
        <tissue evidence="2">Whole body</tissue>
    </source>
</reference>
<evidence type="ECO:0008006" key="4">
    <source>
        <dbReference type="Google" id="ProtNLM"/>
    </source>
</evidence>
<feature type="transmembrane region" description="Helical" evidence="1">
    <location>
        <begin position="484"/>
        <end position="504"/>
    </location>
</feature>
<keyword evidence="3" id="KW-1185">Reference proteome</keyword>
<dbReference type="AlphaFoldDB" id="A0A232EWL2"/>
<gene>
    <name evidence="2" type="ORF">TSAR_006613</name>
</gene>
<dbReference type="Pfam" id="PF24664">
    <property type="entry name" value="Monjiviricetes_fusion"/>
    <property type="match status" value="1"/>
</dbReference>
<protein>
    <recommendedName>
        <fullName evidence="4">Glycoprotein</fullName>
    </recommendedName>
</protein>
<comment type="caution">
    <text evidence="2">The sequence shown here is derived from an EMBL/GenBank/DDBJ whole genome shotgun (WGS) entry which is preliminary data.</text>
</comment>
<name>A0A232EWL2_9HYME</name>